<dbReference type="PANTHER" id="PTHR11921:SF41">
    <property type="entry name" value="SUCCINATE DEHYDROGENASE"/>
    <property type="match status" value="1"/>
</dbReference>
<comment type="similarity">
    <text evidence="2">Belongs to the succinate dehydrogenase/fumarate reductase iron-sulfur protein family.</text>
</comment>
<evidence type="ECO:0000256" key="3">
    <source>
        <dbReference type="ARBA" id="ARBA00034078"/>
    </source>
</evidence>
<dbReference type="SUPFAM" id="SSF46548">
    <property type="entry name" value="alpha-helical ferredoxin"/>
    <property type="match status" value="1"/>
</dbReference>
<gene>
    <name evidence="5" type="ORF">GCM10009433_21530</name>
</gene>
<dbReference type="Gene3D" id="1.10.1060.10">
    <property type="entry name" value="Alpha-helical ferredoxin"/>
    <property type="match status" value="1"/>
</dbReference>
<dbReference type="Gene3D" id="3.10.20.30">
    <property type="match status" value="1"/>
</dbReference>
<dbReference type="PROSITE" id="PS00197">
    <property type="entry name" value="2FE2S_FER_1"/>
    <property type="match status" value="1"/>
</dbReference>
<dbReference type="NCBIfam" id="NF005746">
    <property type="entry name" value="PRK07570.1"/>
    <property type="match status" value="1"/>
</dbReference>
<dbReference type="PANTHER" id="PTHR11921">
    <property type="entry name" value="SUCCINATE DEHYDROGENASE IRON-SULFUR PROTEIN"/>
    <property type="match status" value="1"/>
</dbReference>
<accession>A0ABN1KBY3</accession>
<organism evidence="5 6">
    <name type="scientific">Psychroflexus lacisalsi</name>
    <dbReference type="NCBI Taxonomy" id="503928"/>
    <lineage>
        <taxon>Bacteria</taxon>
        <taxon>Pseudomonadati</taxon>
        <taxon>Bacteroidota</taxon>
        <taxon>Flavobacteriia</taxon>
        <taxon>Flavobacteriales</taxon>
        <taxon>Flavobacteriaceae</taxon>
        <taxon>Psychroflexus</taxon>
    </lineage>
</organism>
<evidence type="ECO:0000256" key="2">
    <source>
        <dbReference type="ARBA" id="ARBA00009433"/>
    </source>
</evidence>
<evidence type="ECO:0000313" key="6">
    <source>
        <dbReference type="Proteomes" id="UP001500185"/>
    </source>
</evidence>
<dbReference type="PROSITE" id="PS51379">
    <property type="entry name" value="4FE4S_FER_2"/>
    <property type="match status" value="1"/>
</dbReference>
<dbReference type="InterPro" id="IPR009051">
    <property type="entry name" value="Helical_ferredxn"/>
</dbReference>
<dbReference type="InterPro" id="IPR017896">
    <property type="entry name" value="4Fe4S_Fe-S-bd"/>
</dbReference>
<dbReference type="InterPro" id="IPR012675">
    <property type="entry name" value="Beta-grasp_dom_sf"/>
</dbReference>
<evidence type="ECO:0000256" key="1">
    <source>
        <dbReference type="ARBA" id="ARBA00001927"/>
    </source>
</evidence>
<dbReference type="InterPro" id="IPR025192">
    <property type="entry name" value="Succ_DH/fum_Rdtase_N"/>
</dbReference>
<evidence type="ECO:0000313" key="5">
    <source>
        <dbReference type="EMBL" id="GAA0761802.1"/>
    </source>
</evidence>
<sequence length="260" mass="28608">MFSLLKGVTNKIAMKIDLKVWRQKNQNTKGHLESYVLEEVDAEMSFLEMLDMLNLKLAKQGERPVEFDHDCREGICGQCGVMINGIAHGPIKNTTTCQLHMRYFKDGDTIYVEPFKAKAFPVIRDLKVDRSALDDIIAAGGYISVNTGQAPEANSILISHEEAESAFDSAACIGCGACVATCKNASAALFASSKISQLAKLPQGKKESSKRAVDMVNRMEDLGFGHCTNTEACQVECPQDISVLNIAQMNYEYNKAKLKK</sequence>
<reference evidence="6" key="1">
    <citation type="journal article" date="2019" name="Int. J. Syst. Evol. Microbiol.">
        <title>The Global Catalogue of Microorganisms (GCM) 10K type strain sequencing project: providing services to taxonomists for standard genome sequencing and annotation.</title>
        <authorList>
            <consortium name="The Broad Institute Genomics Platform"/>
            <consortium name="The Broad Institute Genome Sequencing Center for Infectious Disease"/>
            <person name="Wu L."/>
            <person name="Ma J."/>
        </authorList>
    </citation>
    <scope>NUCLEOTIDE SEQUENCE [LARGE SCALE GENOMIC DNA]</scope>
    <source>
        <strain evidence="6">JCM 16231</strain>
    </source>
</reference>
<comment type="cofactor">
    <cofactor evidence="3">
        <name>[2Fe-2S] cluster</name>
        <dbReference type="ChEBI" id="CHEBI:190135"/>
    </cofactor>
</comment>
<dbReference type="InterPro" id="IPR050573">
    <property type="entry name" value="SDH/FRD_Iron-Sulfur"/>
</dbReference>
<dbReference type="Proteomes" id="UP001500185">
    <property type="component" value="Unassembled WGS sequence"/>
</dbReference>
<keyword evidence="6" id="KW-1185">Reference proteome</keyword>
<name>A0ABN1KBY3_9FLAO</name>
<dbReference type="Pfam" id="PF13183">
    <property type="entry name" value="Fer4_8"/>
    <property type="match status" value="1"/>
</dbReference>
<comment type="caution">
    <text evidence="5">The sequence shown here is derived from an EMBL/GenBank/DDBJ whole genome shotgun (WGS) entry which is preliminary data.</text>
</comment>
<dbReference type="InterPro" id="IPR006058">
    <property type="entry name" value="2Fe2S_fd_BS"/>
</dbReference>
<proteinExistence type="inferred from homology"/>
<feature type="domain" description="4Fe-4S ferredoxin-type" evidence="4">
    <location>
        <begin position="163"/>
        <end position="192"/>
    </location>
</feature>
<comment type="cofactor">
    <cofactor evidence="1">
        <name>[3Fe-4S] cluster</name>
        <dbReference type="ChEBI" id="CHEBI:21137"/>
    </cofactor>
</comment>
<dbReference type="EMBL" id="BAAAGG010000021">
    <property type="protein sequence ID" value="GAA0761802.1"/>
    <property type="molecule type" value="Genomic_DNA"/>
</dbReference>
<dbReference type="SUPFAM" id="SSF54292">
    <property type="entry name" value="2Fe-2S ferredoxin-like"/>
    <property type="match status" value="1"/>
</dbReference>
<dbReference type="Pfam" id="PF13085">
    <property type="entry name" value="Fer2_3"/>
    <property type="match status" value="1"/>
</dbReference>
<protein>
    <submittedName>
        <fullName evidence="5">Succinate dehydrogenase/fumarate reductase iron-sulfur subunit</fullName>
    </submittedName>
</protein>
<dbReference type="InterPro" id="IPR036010">
    <property type="entry name" value="2Fe-2S_ferredoxin-like_sf"/>
</dbReference>
<evidence type="ECO:0000259" key="4">
    <source>
        <dbReference type="PROSITE" id="PS51379"/>
    </source>
</evidence>